<dbReference type="Proteomes" id="UP000241507">
    <property type="component" value="Chromosome"/>
</dbReference>
<accession>A0A2R3Z803</accession>
<dbReference type="SUPFAM" id="SSF51735">
    <property type="entry name" value="NAD(P)-binding Rossmann-fold domains"/>
    <property type="match status" value="1"/>
</dbReference>
<dbReference type="OrthoDB" id="9804774at2"/>
<dbReference type="InterPro" id="IPR002347">
    <property type="entry name" value="SDR_fam"/>
</dbReference>
<dbReference type="InterPro" id="IPR050259">
    <property type="entry name" value="SDR"/>
</dbReference>
<dbReference type="Pfam" id="PF13561">
    <property type="entry name" value="adh_short_C2"/>
    <property type="match status" value="1"/>
</dbReference>
<evidence type="ECO:0000256" key="1">
    <source>
        <dbReference type="ARBA" id="ARBA00006484"/>
    </source>
</evidence>
<dbReference type="PANTHER" id="PTHR42879">
    <property type="entry name" value="3-OXOACYL-(ACYL-CARRIER-PROTEIN) REDUCTASE"/>
    <property type="match status" value="1"/>
</dbReference>
<dbReference type="AlphaFoldDB" id="A0A2R3Z803"/>
<dbReference type="PRINTS" id="PR00081">
    <property type="entry name" value="GDHRDH"/>
</dbReference>
<dbReference type="EMBL" id="CP028136">
    <property type="protein sequence ID" value="AVR46358.1"/>
    <property type="molecule type" value="Genomic_DNA"/>
</dbReference>
<dbReference type="PANTHER" id="PTHR42879:SF6">
    <property type="entry name" value="NADPH-DEPENDENT REDUCTASE BACG"/>
    <property type="match status" value="1"/>
</dbReference>
<evidence type="ECO:0000313" key="3">
    <source>
        <dbReference type="Proteomes" id="UP000241507"/>
    </source>
</evidence>
<dbReference type="FunFam" id="3.40.50.720:FF:000084">
    <property type="entry name" value="Short-chain dehydrogenase reductase"/>
    <property type="match status" value="1"/>
</dbReference>
<evidence type="ECO:0000313" key="2">
    <source>
        <dbReference type="EMBL" id="AVR46358.1"/>
    </source>
</evidence>
<dbReference type="InterPro" id="IPR036291">
    <property type="entry name" value="NAD(P)-bd_dom_sf"/>
</dbReference>
<keyword evidence="3" id="KW-1185">Reference proteome</keyword>
<protein>
    <submittedName>
        <fullName evidence="2">3-oxoacyl-ACP reductase</fullName>
    </submittedName>
</protein>
<reference evidence="3" key="1">
    <citation type="submission" date="2018-03" db="EMBL/GenBank/DDBJ databases">
        <title>Gramella fulva sp. nov., isolated from a dry surface of tidal flat.</title>
        <authorList>
            <person name="Hwang S.H."/>
            <person name="Hwang W.M."/>
            <person name="Kang K."/>
            <person name="Ahn T.-Y."/>
        </authorList>
    </citation>
    <scope>NUCLEOTIDE SEQUENCE [LARGE SCALE GENOMIC DNA]</scope>
    <source>
        <strain evidence="3">SH35</strain>
    </source>
</reference>
<dbReference type="RefSeq" id="WP_107013132.1">
    <property type="nucleotide sequence ID" value="NZ_CP028136.1"/>
</dbReference>
<proteinExistence type="inferred from homology"/>
<gene>
    <name evidence="2" type="ORF">C7S20_14385</name>
</gene>
<sequence>MDLGLKNKIAFVAASSQGLGKSVAMELAGEGAKVIINGRDKDRLEKTKKEITSAFNTEVTALAGDLSDADDREWIVKEIISKYDHIDILVTNTGGPPSGKFEDLEQDDWDKAYQLLLASAVSIIRSFIPGMKQQKWGRIISITSQAVKQPVDNLILSNSVRASVVGLNKTLASELGAYNITVNNVMPGYTNTNRLKSLIDKNPEVENAKKEIPLGRFGEPEEFAAAVAFLASERASYITGISIAVDGGWIKNIL</sequence>
<dbReference type="CDD" id="cd05344">
    <property type="entry name" value="BKR_like_SDR_like"/>
    <property type="match status" value="1"/>
</dbReference>
<comment type="similarity">
    <text evidence="1">Belongs to the short-chain dehydrogenases/reductases (SDR) family.</text>
</comment>
<dbReference type="KEGG" id="grs:C7S20_14385"/>
<dbReference type="Gene3D" id="3.40.50.720">
    <property type="entry name" value="NAD(P)-binding Rossmann-like Domain"/>
    <property type="match status" value="1"/>
</dbReference>
<name>A0A2R3Z803_9FLAO</name>
<organism evidence="2 3">
    <name type="scientific">Christiangramia fulva</name>
    <dbReference type="NCBI Taxonomy" id="2126553"/>
    <lineage>
        <taxon>Bacteria</taxon>
        <taxon>Pseudomonadati</taxon>
        <taxon>Bacteroidota</taxon>
        <taxon>Flavobacteriia</taxon>
        <taxon>Flavobacteriales</taxon>
        <taxon>Flavobacteriaceae</taxon>
        <taxon>Christiangramia</taxon>
    </lineage>
</organism>